<proteinExistence type="predicted"/>
<dbReference type="EMBL" id="CABVJE010000013">
    <property type="protein sequence ID" value="VVQ06450.1"/>
    <property type="molecule type" value="Genomic_DNA"/>
</dbReference>
<dbReference type="AlphaFoldDB" id="A0A5E7U6S9"/>
<sequence length="110" mass="11980">MMDKTGRVRSLNYSTQALEQLEVCLPLLGQNLPGIRTAHTFVTKQLRDSVKFLLPNCAELIDMSELRQAHVDMARLPYPVVALEAPWGWPDGAGGDKHGGSAHPSVSPCA</sequence>
<dbReference type="Proteomes" id="UP000327191">
    <property type="component" value="Unassembled WGS sequence"/>
</dbReference>
<evidence type="ECO:0000313" key="1">
    <source>
        <dbReference type="EMBL" id="VVQ06450.1"/>
    </source>
</evidence>
<reference evidence="1 2" key="1">
    <citation type="submission" date="2019-09" db="EMBL/GenBank/DDBJ databases">
        <authorList>
            <person name="Chandra G."/>
            <person name="Truman W A."/>
        </authorList>
    </citation>
    <scope>NUCLEOTIDE SEQUENCE [LARGE SCALE GENOMIC DNA]</scope>
    <source>
        <strain evidence="1">PS938</strain>
    </source>
</reference>
<name>A0A5E7U6S9_PSEFL</name>
<evidence type="ECO:0000313" key="2">
    <source>
        <dbReference type="Proteomes" id="UP000327191"/>
    </source>
</evidence>
<dbReference type="OrthoDB" id="8480896at2"/>
<dbReference type="RefSeq" id="WP_095946336.1">
    <property type="nucleotide sequence ID" value="NZ_CABVJE010000013.1"/>
</dbReference>
<organism evidence="1 2">
    <name type="scientific">Pseudomonas fluorescens</name>
    <dbReference type="NCBI Taxonomy" id="294"/>
    <lineage>
        <taxon>Bacteria</taxon>
        <taxon>Pseudomonadati</taxon>
        <taxon>Pseudomonadota</taxon>
        <taxon>Gammaproteobacteria</taxon>
        <taxon>Pseudomonadales</taxon>
        <taxon>Pseudomonadaceae</taxon>
        <taxon>Pseudomonas</taxon>
    </lineage>
</organism>
<protein>
    <submittedName>
        <fullName evidence="1">Uncharacterized protein</fullName>
    </submittedName>
</protein>
<gene>
    <name evidence="1" type="ORF">PS938_03036</name>
</gene>
<accession>A0A5E7U6S9</accession>